<evidence type="ECO:0000313" key="2">
    <source>
        <dbReference type="Proteomes" id="UP001216253"/>
    </source>
</evidence>
<dbReference type="CDD" id="cd07812">
    <property type="entry name" value="SRPBCC"/>
    <property type="match status" value="1"/>
</dbReference>
<proteinExistence type="predicted"/>
<dbReference type="Pfam" id="PF10604">
    <property type="entry name" value="Polyketide_cyc2"/>
    <property type="match status" value="1"/>
</dbReference>
<dbReference type="Gene3D" id="3.30.530.20">
    <property type="match status" value="1"/>
</dbReference>
<sequence>MIETTQTVTIAAPIDRVWDYVRDVERWATIMPGYQSCQIVDADHSLWVLKIGVGGLVRTVRVEVDVAEWAGPERVRFAFRLKGDPVQGTGSYRAVARGPAETRVELHVAVAGGGPMAPMWEAMGGPVLPKFAASFAGELKARIEGLGGPADPTPAAQAARPSPLARLLARLRTWLRGLF</sequence>
<organism evidence="1 2">
    <name type="scientific">Novosphingobium album</name>
    <name type="common">ex Liu et al. 2023</name>
    <dbReference type="NCBI Taxonomy" id="3031130"/>
    <lineage>
        <taxon>Bacteria</taxon>
        <taxon>Pseudomonadati</taxon>
        <taxon>Pseudomonadota</taxon>
        <taxon>Alphaproteobacteria</taxon>
        <taxon>Sphingomonadales</taxon>
        <taxon>Sphingomonadaceae</taxon>
        <taxon>Novosphingobium</taxon>
    </lineage>
</organism>
<dbReference type="InterPro" id="IPR023393">
    <property type="entry name" value="START-like_dom_sf"/>
</dbReference>
<dbReference type="RefSeq" id="WP_275227427.1">
    <property type="nucleotide sequence ID" value="NZ_JARESE010000015.1"/>
</dbReference>
<name>A0ABT5WN82_9SPHN</name>
<keyword evidence="2" id="KW-1185">Reference proteome</keyword>
<dbReference type="InterPro" id="IPR019587">
    <property type="entry name" value="Polyketide_cyclase/dehydratase"/>
</dbReference>
<dbReference type="EMBL" id="JARESE010000015">
    <property type="protein sequence ID" value="MDE8651329.1"/>
    <property type="molecule type" value="Genomic_DNA"/>
</dbReference>
<dbReference type="SUPFAM" id="SSF55961">
    <property type="entry name" value="Bet v1-like"/>
    <property type="match status" value="1"/>
</dbReference>
<gene>
    <name evidence="1" type="ORF">PYV00_06295</name>
</gene>
<comment type="caution">
    <text evidence="1">The sequence shown here is derived from an EMBL/GenBank/DDBJ whole genome shotgun (WGS) entry which is preliminary data.</text>
</comment>
<reference evidence="1 2" key="1">
    <citation type="submission" date="2023-03" db="EMBL/GenBank/DDBJ databases">
        <title>NovoSphingobium album sp. nov. isolated from polycyclic aromatic hydrocarbons- and heavy-metal polluted soil.</title>
        <authorList>
            <person name="Liu Z."/>
            <person name="Wang K."/>
        </authorList>
    </citation>
    <scope>NUCLEOTIDE SEQUENCE [LARGE SCALE GENOMIC DNA]</scope>
    <source>
        <strain evidence="1 2">H3SJ31-1</strain>
    </source>
</reference>
<protein>
    <submittedName>
        <fullName evidence="1">SRPBCC family protein</fullName>
    </submittedName>
</protein>
<accession>A0ABT5WN82</accession>
<dbReference type="Proteomes" id="UP001216253">
    <property type="component" value="Unassembled WGS sequence"/>
</dbReference>
<evidence type="ECO:0000313" key="1">
    <source>
        <dbReference type="EMBL" id="MDE8651329.1"/>
    </source>
</evidence>